<dbReference type="EMBL" id="CACVAZ010000159">
    <property type="protein sequence ID" value="CAA6822953.1"/>
    <property type="molecule type" value="Genomic_DNA"/>
</dbReference>
<evidence type="ECO:0008006" key="2">
    <source>
        <dbReference type="Google" id="ProtNLM"/>
    </source>
</evidence>
<organism evidence="1">
    <name type="scientific">uncultured Sulfurovum sp</name>
    <dbReference type="NCBI Taxonomy" id="269237"/>
    <lineage>
        <taxon>Bacteria</taxon>
        <taxon>Pseudomonadati</taxon>
        <taxon>Campylobacterota</taxon>
        <taxon>Epsilonproteobacteria</taxon>
        <taxon>Campylobacterales</taxon>
        <taxon>Sulfurovaceae</taxon>
        <taxon>Sulfurovum</taxon>
        <taxon>environmental samples</taxon>
    </lineage>
</organism>
<accession>A0A6S6U265</accession>
<gene>
    <name evidence="1" type="ORF">HELGO_WM53380</name>
</gene>
<sequence>MTYMEWYQAHGEKHKVIMDKLTHLSNEEIVAYFRFDNMVEKEADFCLLYKENKKCHDVEHLNCYLCACPHFRFDDEGWEMKGAKYLSSCSINSKEGGEFVTDAGIHQDCSNCLVPHNESYIRRNFSRDWFEIMEDVLP</sequence>
<protein>
    <recommendedName>
        <fullName evidence="2">Cysteine-rich small domain-containing protein</fullName>
    </recommendedName>
</protein>
<dbReference type="AlphaFoldDB" id="A0A6S6U265"/>
<evidence type="ECO:0000313" key="1">
    <source>
        <dbReference type="EMBL" id="CAA6822953.1"/>
    </source>
</evidence>
<name>A0A6S6U265_9BACT</name>
<reference evidence="1" key="1">
    <citation type="submission" date="2020-01" db="EMBL/GenBank/DDBJ databases">
        <authorList>
            <person name="Meier V. D."/>
            <person name="Meier V D."/>
        </authorList>
    </citation>
    <scope>NUCLEOTIDE SEQUENCE</scope>
    <source>
        <strain evidence="1">HLG_WM_MAG_02</strain>
    </source>
</reference>
<proteinExistence type="predicted"/>